<accession>A0AAE1GAC4</accession>
<keyword evidence="4" id="KW-1185">Reference proteome</keyword>
<feature type="transmembrane region" description="Helical" evidence="2">
    <location>
        <begin position="100"/>
        <end position="121"/>
    </location>
</feature>
<keyword evidence="2" id="KW-0812">Transmembrane</keyword>
<feature type="region of interest" description="Disordered" evidence="1">
    <location>
        <begin position="226"/>
        <end position="245"/>
    </location>
</feature>
<evidence type="ECO:0000256" key="1">
    <source>
        <dbReference type="SAM" id="MobiDB-lite"/>
    </source>
</evidence>
<dbReference type="AlphaFoldDB" id="A0AAE1GAC4"/>
<feature type="transmembrane region" description="Helical" evidence="2">
    <location>
        <begin position="300"/>
        <end position="322"/>
    </location>
</feature>
<keyword evidence="2" id="KW-1133">Transmembrane helix</keyword>
<evidence type="ECO:0000313" key="4">
    <source>
        <dbReference type="Proteomes" id="UP001286313"/>
    </source>
</evidence>
<feature type="transmembrane region" description="Helical" evidence="2">
    <location>
        <begin position="21"/>
        <end position="41"/>
    </location>
</feature>
<name>A0AAE1GAC4_PETCI</name>
<dbReference type="PANTHER" id="PTHR20765">
    <property type="entry name" value="SOLUTE CARRIER FAMILY 43 MEMBER 3-RELATED"/>
    <property type="match status" value="1"/>
</dbReference>
<feature type="transmembrane region" description="Helical" evidence="2">
    <location>
        <begin position="127"/>
        <end position="149"/>
    </location>
</feature>
<proteinExistence type="predicted"/>
<organism evidence="3 4">
    <name type="scientific">Petrolisthes cinctipes</name>
    <name type="common">Flat porcelain crab</name>
    <dbReference type="NCBI Taxonomy" id="88211"/>
    <lineage>
        <taxon>Eukaryota</taxon>
        <taxon>Metazoa</taxon>
        <taxon>Ecdysozoa</taxon>
        <taxon>Arthropoda</taxon>
        <taxon>Crustacea</taxon>
        <taxon>Multicrustacea</taxon>
        <taxon>Malacostraca</taxon>
        <taxon>Eumalacostraca</taxon>
        <taxon>Eucarida</taxon>
        <taxon>Decapoda</taxon>
        <taxon>Pleocyemata</taxon>
        <taxon>Anomura</taxon>
        <taxon>Galatheoidea</taxon>
        <taxon>Porcellanidae</taxon>
        <taxon>Petrolisthes</taxon>
    </lineage>
</organism>
<dbReference type="EMBL" id="JAWQEG010000506">
    <property type="protein sequence ID" value="KAK3889020.1"/>
    <property type="molecule type" value="Genomic_DNA"/>
</dbReference>
<protein>
    <submittedName>
        <fullName evidence="3">Uncharacterized protein</fullName>
    </submittedName>
</protein>
<comment type="caution">
    <text evidence="3">The sequence shown here is derived from an EMBL/GenBank/DDBJ whole genome shotgun (WGS) entry which is preliminary data.</text>
</comment>
<evidence type="ECO:0000313" key="3">
    <source>
        <dbReference type="EMBL" id="KAK3889020.1"/>
    </source>
</evidence>
<dbReference type="InterPro" id="IPR027197">
    <property type="entry name" value="SLC43A3"/>
</dbReference>
<sequence>MAAFLCGQPETLDKVSKTQRWFVFAVGMIETMLWSGLIFGWPSLVHVLKLQGVYGNLCLQYYPFDDGGNKNNINHTTTFSNDHGDLLPPATTANEDEKFALIYTVACVLYSIPGILVGYALHHLGLAFTRVVGGLMVSGGFVLLSFTSAGSGHLSVSWREHSENGGTAVRQPLPIKPQHRHGHNQRYLHTFCRGVHDYAASLIVILTPLIPSHHIPFTIHQEEVKKEEVEEEEEKSRGGVKSKQQHEPSIRNSIFSISSLLHAYWLFMNFFGVSLFATHFNSWINLFAKSTEETSQYSTLYGYANILCFFFTPIPGITIDLLGRRFKRDKTGLRAEVASLQAMMLPMVVVSCTV</sequence>
<feature type="transmembrane region" description="Helical" evidence="2">
    <location>
        <begin position="260"/>
        <end position="280"/>
    </location>
</feature>
<dbReference type="Proteomes" id="UP001286313">
    <property type="component" value="Unassembled WGS sequence"/>
</dbReference>
<dbReference type="PANTHER" id="PTHR20765:SF1">
    <property type="entry name" value="EQUILIBRATIVE NUCLEOBASE TRANSPORTER 1"/>
    <property type="match status" value="1"/>
</dbReference>
<gene>
    <name evidence="3" type="ORF">Pcinc_006896</name>
</gene>
<keyword evidence="2" id="KW-0472">Membrane</keyword>
<reference evidence="3" key="1">
    <citation type="submission" date="2023-10" db="EMBL/GenBank/DDBJ databases">
        <title>Genome assemblies of two species of porcelain crab, Petrolisthes cinctipes and Petrolisthes manimaculis (Anomura: Porcellanidae).</title>
        <authorList>
            <person name="Angst P."/>
        </authorList>
    </citation>
    <scope>NUCLEOTIDE SEQUENCE</scope>
    <source>
        <strain evidence="3">PB745_01</strain>
        <tissue evidence="3">Gill</tissue>
    </source>
</reference>
<evidence type="ECO:0000256" key="2">
    <source>
        <dbReference type="SAM" id="Phobius"/>
    </source>
</evidence>